<evidence type="ECO:0000313" key="2">
    <source>
        <dbReference type="Proteomes" id="UP001301388"/>
    </source>
</evidence>
<dbReference type="RefSeq" id="WP_323260493.1">
    <property type="nucleotide sequence ID" value="NZ_JAYGIE010000017.1"/>
</dbReference>
<reference evidence="1 2" key="1">
    <citation type="submission" date="2023-12" db="EMBL/GenBank/DDBJ databases">
        <title>Baltic Sea Cyanobacteria.</title>
        <authorList>
            <person name="Delbaje E."/>
            <person name="Fewer D.P."/>
            <person name="Shishido T.K."/>
        </authorList>
    </citation>
    <scope>NUCLEOTIDE SEQUENCE [LARGE SCALE GENOMIC DNA]</scope>
    <source>
        <strain evidence="1 2">UHCC 0370</strain>
    </source>
</reference>
<evidence type="ECO:0000313" key="1">
    <source>
        <dbReference type="EMBL" id="MEA5477105.1"/>
    </source>
</evidence>
<organism evidence="1 2">
    <name type="scientific">Pseudanabaena galeata UHCC 0370</name>
    <dbReference type="NCBI Taxonomy" id="3110310"/>
    <lineage>
        <taxon>Bacteria</taxon>
        <taxon>Bacillati</taxon>
        <taxon>Cyanobacteriota</taxon>
        <taxon>Cyanophyceae</taxon>
        <taxon>Pseudanabaenales</taxon>
        <taxon>Pseudanabaenaceae</taxon>
        <taxon>Pseudanabaena</taxon>
    </lineage>
</organism>
<protein>
    <recommendedName>
        <fullName evidence="3">DUF104 domain-containing protein</fullName>
    </recommendedName>
</protein>
<sequence length="71" mass="8087">MNELLSVTFDGSELTPDKPLKLERNKRYLITIVPEEAAPVRNAWDLLENLTGTVEAPEDWSVEHKGILRQV</sequence>
<name>A0ABU5TFV3_9CYAN</name>
<accession>A0ABU5TFV3</accession>
<dbReference type="Proteomes" id="UP001301388">
    <property type="component" value="Unassembled WGS sequence"/>
</dbReference>
<dbReference type="EMBL" id="JAYGIE010000017">
    <property type="protein sequence ID" value="MEA5477105.1"/>
    <property type="molecule type" value="Genomic_DNA"/>
</dbReference>
<evidence type="ECO:0008006" key="3">
    <source>
        <dbReference type="Google" id="ProtNLM"/>
    </source>
</evidence>
<proteinExistence type="predicted"/>
<gene>
    <name evidence="1" type="ORF">VB774_05675</name>
</gene>
<keyword evidence="2" id="KW-1185">Reference proteome</keyword>
<comment type="caution">
    <text evidence="1">The sequence shown here is derived from an EMBL/GenBank/DDBJ whole genome shotgun (WGS) entry which is preliminary data.</text>
</comment>